<sequence length="92" mass="10608">MGTWYFAYKVTPLSTESLSYLAAANHLTGGSLVFSLYKSRFSSVDDRFNVWKAVFLLLLMEIHVLRRLYETFQVFNYSPSARMHIVGYLTGI</sequence>
<accession>A0A7J8NY60</accession>
<evidence type="ECO:0008006" key="3">
    <source>
        <dbReference type="Google" id="ProtNLM"/>
    </source>
</evidence>
<protein>
    <recommendedName>
        <fullName evidence="3">Polyprenol reductase</fullName>
    </recommendedName>
</protein>
<dbReference type="GO" id="GO:0006488">
    <property type="term" value="P:dolichol-linked oligosaccharide biosynthetic process"/>
    <property type="evidence" value="ECO:0007669"/>
    <property type="project" value="InterPro"/>
</dbReference>
<dbReference type="GO" id="GO:0016095">
    <property type="term" value="P:polyprenol catabolic process"/>
    <property type="evidence" value="ECO:0007669"/>
    <property type="project" value="TreeGrafter"/>
</dbReference>
<comment type="caution">
    <text evidence="1">The sequence shown here is derived from an EMBL/GenBank/DDBJ whole genome shotgun (WGS) entry which is preliminary data.</text>
</comment>
<proteinExistence type="predicted"/>
<evidence type="ECO:0000313" key="1">
    <source>
        <dbReference type="EMBL" id="MBA0581672.1"/>
    </source>
</evidence>
<organism evidence="1 2">
    <name type="scientific">Gossypium raimondii</name>
    <name type="common">Peruvian cotton</name>
    <name type="synonym">Gossypium klotzschianum subsp. raimondii</name>
    <dbReference type="NCBI Taxonomy" id="29730"/>
    <lineage>
        <taxon>Eukaryota</taxon>
        <taxon>Viridiplantae</taxon>
        <taxon>Streptophyta</taxon>
        <taxon>Embryophyta</taxon>
        <taxon>Tracheophyta</taxon>
        <taxon>Spermatophyta</taxon>
        <taxon>Magnoliopsida</taxon>
        <taxon>eudicotyledons</taxon>
        <taxon>Gunneridae</taxon>
        <taxon>Pentapetalae</taxon>
        <taxon>rosids</taxon>
        <taxon>malvids</taxon>
        <taxon>Malvales</taxon>
        <taxon>Malvaceae</taxon>
        <taxon>Malvoideae</taxon>
        <taxon>Gossypium</taxon>
    </lineage>
</organism>
<dbReference type="EMBL" id="JABEZZ010000003">
    <property type="protein sequence ID" value="MBA0581672.1"/>
    <property type="molecule type" value="Genomic_DNA"/>
</dbReference>
<name>A0A7J8NY60_GOSRA</name>
<dbReference type="InterPro" id="IPR039698">
    <property type="entry name" value="Dfg10/SRD5A3"/>
</dbReference>
<gene>
    <name evidence="1" type="ORF">Gorai_023845</name>
</gene>
<dbReference type="PANTHER" id="PTHR14624:SF2">
    <property type="entry name" value="POLYPRENOL REDUCTASE"/>
    <property type="match status" value="1"/>
</dbReference>
<dbReference type="AlphaFoldDB" id="A0A7J8NY60"/>
<reference evidence="1 2" key="1">
    <citation type="journal article" date="2019" name="Genome Biol. Evol.">
        <title>Insights into the evolution of the New World diploid cottons (Gossypium, subgenus Houzingenia) based on genome sequencing.</title>
        <authorList>
            <person name="Grover C.E."/>
            <person name="Arick M.A. 2nd"/>
            <person name="Thrash A."/>
            <person name="Conover J.L."/>
            <person name="Sanders W.S."/>
            <person name="Peterson D.G."/>
            <person name="Frelichowski J.E."/>
            <person name="Scheffler J.A."/>
            <person name="Scheffler B.E."/>
            <person name="Wendel J.F."/>
        </authorList>
    </citation>
    <scope>NUCLEOTIDE SEQUENCE [LARGE SCALE GENOMIC DNA]</scope>
    <source>
        <strain evidence="1">8</strain>
        <tissue evidence="1">Leaf</tissue>
    </source>
</reference>
<dbReference type="GO" id="GO:0005783">
    <property type="term" value="C:endoplasmic reticulum"/>
    <property type="evidence" value="ECO:0007669"/>
    <property type="project" value="TreeGrafter"/>
</dbReference>
<dbReference type="PANTHER" id="PTHR14624">
    <property type="entry name" value="DFG10 PROTEIN"/>
    <property type="match status" value="1"/>
</dbReference>
<dbReference type="UniPathway" id="UPA00378"/>
<dbReference type="GO" id="GO:0003865">
    <property type="term" value="F:3-oxo-5-alpha-steroid 4-dehydrogenase activity"/>
    <property type="evidence" value="ECO:0007669"/>
    <property type="project" value="TreeGrafter"/>
</dbReference>
<dbReference type="Proteomes" id="UP000593578">
    <property type="component" value="Unassembled WGS sequence"/>
</dbReference>
<evidence type="ECO:0000313" key="2">
    <source>
        <dbReference type="Proteomes" id="UP000593578"/>
    </source>
</evidence>